<organism evidence="1 2">
    <name type="scientific">Actinomadura fibrosa</name>
    <dbReference type="NCBI Taxonomy" id="111802"/>
    <lineage>
        <taxon>Bacteria</taxon>
        <taxon>Bacillati</taxon>
        <taxon>Actinomycetota</taxon>
        <taxon>Actinomycetes</taxon>
        <taxon>Streptosporangiales</taxon>
        <taxon>Thermomonosporaceae</taxon>
        <taxon>Actinomadura</taxon>
    </lineage>
</organism>
<dbReference type="EMBL" id="JBHTGP010000004">
    <property type="protein sequence ID" value="MFD0684734.1"/>
    <property type="molecule type" value="Genomic_DNA"/>
</dbReference>
<keyword evidence="2" id="KW-1185">Reference proteome</keyword>
<name>A0ABW2XFI1_9ACTN</name>
<evidence type="ECO:0000313" key="2">
    <source>
        <dbReference type="Proteomes" id="UP001597063"/>
    </source>
</evidence>
<evidence type="ECO:0000313" key="1">
    <source>
        <dbReference type="EMBL" id="MFD0684734.1"/>
    </source>
</evidence>
<accession>A0ABW2XFI1</accession>
<comment type="caution">
    <text evidence="1">The sequence shown here is derived from an EMBL/GenBank/DDBJ whole genome shotgun (WGS) entry which is preliminary data.</text>
</comment>
<proteinExistence type="predicted"/>
<sequence length="283" mass="30820">MKTIYTGGLSPYRWRCQHDGVRVHGDGEGDLMSGPQKTDAASAKAKAMKAIQDAIDGSRLAGCKLWNPWEKVYEKGLEVSKIKATPGLTAAPLTIPETATYAGIKEKAALDLRKYKARFNELKGIKEDDKLVDVTADNFDEVRLLLKKGYLEWGRTNYSGFTAGNCTYIAGVTVGWLAENTRLVPEGARVEQFNLAPGGEGHAFVVIGRASGSTPGTISTWGADAFIVDQWYARQRVTAPGKYAVKDIVKGSDFYDEDFIAFITDGKIAPGPSFTAEELAKLR</sequence>
<reference evidence="2" key="1">
    <citation type="journal article" date="2019" name="Int. J. Syst. Evol. Microbiol.">
        <title>The Global Catalogue of Microorganisms (GCM) 10K type strain sequencing project: providing services to taxonomists for standard genome sequencing and annotation.</title>
        <authorList>
            <consortium name="The Broad Institute Genomics Platform"/>
            <consortium name="The Broad Institute Genome Sequencing Center for Infectious Disease"/>
            <person name="Wu L."/>
            <person name="Ma J."/>
        </authorList>
    </citation>
    <scope>NUCLEOTIDE SEQUENCE [LARGE SCALE GENOMIC DNA]</scope>
    <source>
        <strain evidence="2">JCM 9371</strain>
    </source>
</reference>
<gene>
    <name evidence="1" type="ORF">ACFQZM_09520</name>
</gene>
<dbReference type="RefSeq" id="WP_131759719.1">
    <property type="nucleotide sequence ID" value="NZ_CAACUY010000088.1"/>
</dbReference>
<dbReference type="Proteomes" id="UP001597063">
    <property type="component" value="Unassembled WGS sequence"/>
</dbReference>
<protein>
    <submittedName>
        <fullName evidence="1">Uncharacterized protein</fullName>
    </submittedName>
</protein>